<dbReference type="EMBL" id="JAUSUF010000002">
    <property type="protein sequence ID" value="MDQ0149274.1"/>
    <property type="molecule type" value="Genomic_DNA"/>
</dbReference>
<evidence type="ECO:0008006" key="3">
    <source>
        <dbReference type="Google" id="ProtNLM"/>
    </source>
</evidence>
<evidence type="ECO:0000313" key="2">
    <source>
        <dbReference type="Proteomes" id="UP001228504"/>
    </source>
</evidence>
<dbReference type="RefSeq" id="WP_307484493.1">
    <property type="nucleotide sequence ID" value="NZ_JAUSUF010000002.1"/>
</dbReference>
<keyword evidence="2" id="KW-1185">Reference proteome</keyword>
<gene>
    <name evidence="1" type="ORF">J2S18_001204</name>
</gene>
<accession>A0ABT9USK4</accession>
<proteinExistence type="predicted"/>
<comment type="caution">
    <text evidence="1">The sequence shown here is derived from an EMBL/GenBank/DDBJ whole genome shotgun (WGS) entry which is preliminary data.</text>
</comment>
<name>A0ABT9USK4_9FIRM</name>
<protein>
    <recommendedName>
        <fullName evidence="3">THUMP domain-containing protein</fullName>
    </recommendedName>
</protein>
<organism evidence="1 2">
    <name type="scientific">Eubacterium multiforme</name>
    <dbReference type="NCBI Taxonomy" id="83339"/>
    <lineage>
        <taxon>Bacteria</taxon>
        <taxon>Bacillati</taxon>
        <taxon>Bacillota</taxon>
        <taxon>Clostridia</taxon>
        <taxon>Eubacteriales</taxon>
        <taxon>Eubacteriaceae</taxon>
        <taxon>Eubacterium</taxon>
    </lineage>
</organism>
<reference evidence="1 2" key="1">
    <citation type="submission" date="2023-07" db="EMBL/GenBank/DDBJ databases">
        <title>Genomic Encyclopedia of Type Strains, Phase IV (KMG-IV): sequencing the most valuable type-strain genomes for metagenomic binning, comparative biology and taxonomic classification.</title>
        <authorList>
            <person name="Goeker M."/>
        </authorList>
    </citation>
    <scope>NUCLEOTIDE SEQUENCE [LARGE SCALE GENOMIC DNA]</scope>
    <source>
        <strain evidence="1 2">DSM 20694</strain>
    </source>
</reference>
<sequence length="189" mass="22721">MILREKIITINKNKYMYNGEGKHLKDIINEVKKNKKANFVILDEELYIKEYDTTKRSEIKNIINNEIKKEFNNDDYLIHFTIDRKNKKTFIYAIKGGNRIVPFIENIKKIEVKPIQFILIKFLREKIGKRKFESLIEVNEKYYFLEVNNNFIIKSSIHLSNEEFSSFKNIILAKFEFPYKKQNLIIEGK</sequence>
<evidence type="ECO:0000313" key="1">
    <source>
        <dbReference type="EMBL" id="MDQ0149274.1"/>
    </source>
</evidence>
<dbReference type="Proteomes" id="UP001228504">
    <property type="component" value="Unassembled WGS sequence"/>
</dbReference>